<dbReference type="InParanoid" id="A0A2K3DCI1"/>
<dbReference type="Proteomes" id="UP000006906">
    <property type="component" value="Chromosome 9"/>
</dbReference>
<feature type="compositionally biased region" description="Low complexity" evidence="1">
    <location>
        <begin position="607"/>
        <end position="620"/>
    </location>
</feature>
<dbReference type="AlphaFoldDB" id="A0A2K3DCI1"/>
<feature type="region of interest" description="Disordered" evidence="1">
    <location>
        <begin position="102"/>
        <end position="124"/>
    </location>
</feature>
<keyword evidence="3" id="KW-1185">Reference proteome</keyword>
<organism evidence="2 3">
    <name type="scientific">Chlamydomonas reinhardtii</name>
    <name type="common">Chlamydomonas smithii</name>
    <dbReference type="NCBI Taxonomy" id="3055"/>
    <lineage>
        <taxon>Eukaryota</taxon>
        <taxon>Viridiplantae</taxon>
        <taxon>Chlorophyta</taxon>
        <taxon>core chlorophytes</taxon>
        <taxon>Chlorophyceae</taxon>
        <taxon>CS clade</taxon>
        <taxon>Chlamydomonadales</taxon>
        <taxon>Chlamydomonadaceae</taxon>
        <taxon>Chlamydomonas</taxon>
    </lineage>
</organism>
<dbReference type="Gramene" id="PNW78241">
    <property type="protein sequence ID" value="PNW78241"/>
    <property type="gene ID" value="CHLRE_09g395925v5"/>
</dbReference>
<feature type="region of interest" description="Disordered" evidence="1">
    <location>
        <begin position="360"/>
        <end position="400"/>
    </location>
</feature>
<dbReference type="GeneID" id="5720816"/>
<feature type="region of interest" description="Disordered" evidence="1">
    <location>
        <begin position="1"/>
        <end position="64"/>
    </location>
</feature>
<feature type="compositionally biased region" description="Pro residues" evidence="1">
    <location>
        <begin position="378"/>
        <end position="394"/>
    </location>
</feature>
<proteinExistence type="predicted"/>
<feature type="region of interest" description="Disordered" evidence="1">
    <location>
        <begin position="235"/>
        <end position="324"/>
    </location>
</feature>
<accession>A0A2K3DCI1</accession>
<reference evidence="2 3" key="1">
    <citation type="journal article" date="2007" name="Science">
        <title>The Chlamydomonas genome reveals the evolution of key animal and plant functions.</title>
        <authorList>
            <person name="Merchant S.S."/>
            <person name="Prochnik S.E."/>
            <person name="Vallon O."/>
            <person name="Harris E.H."/>
            <person name="Karpowicz S.J."/>
            <person name="Witman G.B."/>
            <person name="Terry A."/>
            <person name="Salamov A."/>
            <person name="Fritz-Laylin L.K."/>
            <person name="Marechal-Drouard L."/>
            <person name="Marshall W.F."/>
            <person name="Qu L.H."/>
            <person name="Nelson D.R."/>
            <person name="Sanderfoot A.A."/>
            <person name="Spalding M.H."/>
            <person name="Kapitonov V.V."/>
            <person name="Ren Q."/>
            <person name="Ferris P."/>
            <person name="Lindquist E."/>
            <person name="Shapiro H."/>
            <person name="Lucas S.M."/>
            <person name="Grimwood J."/>
            <person name="Schmutz J."/>
            <person name="Cardol P."/>
            <person name="Cerutti H."/>
            <person name="Chanfreau G."/>
            <person name="Chen C.L."/>
            <person name="Cognat V."/>
            <person name="Croft M.T."/>
            <person name="Dent R."/>
            <person name="Dutcher S."/>
            <person name="Fernandez E."/>
            <person name="Fukuzawa H."/>
            <person name="Gonzalez-Ballester D."/>
            <person name="Gonzalez-Halphen D."/>
            <person name="Hallmann A."/>
            <person name="Hanikenne M."/>
            <person name="Hippler M."/>
            <person name="Inwood W."/>
            <person name="Jabbari K."/>
            <person name="Kalanon M."/>
            <person name="Kuras R."/>
            <person name="Lefebvre P.A."/>
            <person name="Lemaire S.D."/>
            <person name="Lobanov A.V."/>
            <person name="Lohr M."/>
            <person name="Manuell A."/>
            <person name="Meier I."/>
            <person name="Mets L."/>
            <person name="Mittag M."/>
            <person name="Mittelmeier T."/>
            <person name="Moroney J.V."/>
            <person name="Moseley J."/>
            <person name="Napoli C."/>
            <person name="Nedelcu A.M."/>
            <person name="Niyogi K."/>
            <person name="Novoselov S.V."/>
            <person name="Paulsen I.T."/>
            <person name="Pazour G."/>
            <person name="Purton S."/>
            <person name="Ral J.P."/>
            <person name="Riano-Pachon D.M."/>
            <person name="Riekhof W."/>
            <person name="Rymarquis L."/>
            <person name="Schroda M."/>
            <person name="Stern D."/>
            <person name="Umen J."/>
            <person name="Willows R."/>
            <person name="Wilson N."/>
            <person name="Zimmer S.L."/>
            <person name="Allmer J."/>
            <person name="Balk J."/>
            <person name="Bisova K."/>
            <person name="Chen C.J."/>
            <person name="Elias M."/>
            <person name="Gendler K."/>
            <person name="Hauser C."/>
            <person name="Lamb M.R."/>
            <person name="Ledford H."/>
            <person name="Long J.C."/>
            <person name="Minagawa J."/>
            <person name="Page M.D."/>
            <person name="Pan J."/>
            <person name="Pootakham W."/>
            <person name="Roje S."/>
            <person name="Rose A."/>
            <person name="Stahlberg E."/>
            <person name="Terauchi A.M."/>
            <person name="Yang P."/>
            <person name="Ball S."/>
            <person name="Bowler C."/>
            <person name="Dieckmann C.L."/>
            <person name="Gladyshev V.N."/>
            <person name="Green P."/>
            <person name="Jorgensen R."/>
            <person name="Mayfield S."/>
            <person name="Mueller-Roeber B."/>
            <person name="Rajamani S."/>
            <person name="Sayre R.T."/>
            <person name="Brokstein P."/>
            <person name="Dubchak I."/>
            <person name="Goodstein D."/>
            <person name="Hornick L."/>
            <person name="Huang Y.W."/>
            <person name="Jhaveri J."/>
            <person name="Luo Y."/>
            <person name="Martinez D."/>
            <person name="Ngau W.C."/>
            <person name="Otillar B."/>
            <person name="Poliakov A."/>
            <person name="Porter A."/>
            <person name="Szajkowski L."/>
            <person name="Werner G."/>
            <person name="Zhou K."/>
            <person name="Grigoriev I.V."/>
            <person name="Rokhsar D.S."/>
            <person name="Grossman A.R."/>
        </authorList>
    </citation>
    <scope>NUCLEOTIDE SEQUENCE [LARGE SCALE GENOMIC DNA]</scope>
    <source>
        <strain evidence="3">CC-503</strain>
    </source>
</reference>
<evidence type="ECO:0000256" key="1">
    <source>
        <dbReference type="SAM" id="MobiDB-lite"/>
    </source>
</evidence>
<feature type="compositionally biased region" description="Gly residues" evidence="1">
    <location>
        <begin position="279"/>
        <end position="291"/>
    </location>
</feature>
<name>A0A2K3DCI1_CHLRE</name>
<feature type="region of interest" description="Disordered" evidence="1">
    <location>
        <begin position="540"/>
        <end position="620"/>
    </location>
</feature>
<feature type="compositionally biased region" description="Basic and acidic residues" evidence="1">
    <location>
        <begin position="586"/>
        <end position="596"/>
    </location>
</feature>
<dbReference type="RefSeq" id="XP_042920713.1">
    <property type="nucleotide sequence ID" value="XM_043065781.1"/>
</dbReference>
<evidence type="ECO:0000313" key="3">
    <source>
        <dbReference type="Proteomes" id="UP000006906"/>
    </source>
</evidence>
<gene>
    <name evidence="2" type="ORF">CHLRE_09g395925v5</name>
</gene>
<dbReference type="KEGG" id="cre:CHLRE_09g395925v5"/>
<evidence type="ECO:0000313" key="2">
    <source>
        <dbReference type="EMBL" id="PNW78241.1"/>
    </source>
</evidence>
<sequence length="654" mass="67540">MLRHQRSQQVQQRAGGPSRKLLGPSDKQQQASSSSGGPPPLVKLFQQQPSKRGQRPPVMRSCTGDVGRHKHLVLPWPLLWELSAEQRHGGQPVRTAVVFPAAAGAAEEEEEEDASAPRRPTQQHEQRLCCRIGPTGSHGALALQVPVSARMHMRPLLHVGLRPDLTLELALGPQPQEAAAEAAAGEWEAGEAGEWEAGAVEGEKGQAEPAPAVESVVRSALEAAQGTGQAAAAPAAAATPLHADRGGGMWAAAGTVGGGRKRSRQQQQQQQGDPSSRSGSGGSGGSSGVGSSGISSIGEGGGEGSNKRHCHAPDGVAAGPDRALPRAFGGEAARRPRGDVGLSVEEVGAGLSPPVSFAAATAEAARSKPPASQHVPPSRLPSPHSPAGPLPPPPREPEPEPAELQAVWRLMLQVPAAQMQAAHALERRRAVLAAAAASPAAVPAADGGPALSRFRCSLREVVGLLLRARVATLLPATRLSCGPGAGGRGACRCGALRLLGSCAPALPCCCWRSAAHYLVAACEAVADCYGALADAAERDAEEGSGRGVQQLGQEEHKRKQASGNGEEEVWDEQEEEEEWDDDEEEDRKQESVDRVAPRAAGSGGRGTSSAAAAPPAVAAGCSAAEQLAGRMEGAVEAVRDVLAEALGRLWRQQH</sequence>
<dbReference type="OrthoDB" id="551659at2759"/>
<dbReference type="EMBL" id="CM008970">
    <property type="protein sequence ID" value="PNW78241.1"/>
    <property type="molecule type" value="Genomic_DNA"/>
</dbReference>
<feature type="compositionally biased region" description="Low complexity" evidence="1">
    <location>
        <begin position="265"/>
        <end position="278"/>
    </location>
</feature>
<feature type="compositionally biased region" description="Acidic residues" evidence="1">
    <location>
        <begin position="565"/>
        <end position="585"/>
    </location>
</feature>
<protein>
    <submittedName>
        <fullName evidence="2">Uncharacterized protein</fullName>
    </submittedName>
</protein>